<dbReference type="Proteomes" id="UP001458880">
    <property type="component" value="Unassembled WGS sequence"/>
</dbReference>
<organism evidence="1 2">
    <name type="scientific">Popillia japonica</name>
    <name type="common">Japanese beetle</name>
    <dbReference type="NCBI Taxonomy" id="7064"/>
    <lineage>
        <taxon>Eukaryota</taxon>
        <taxon>Metazoa</taxon>
        <taxon>Ecdysozoa</taxon>
        <taxon>Arthropoda</taxon>
        <taxon>Hexapoda</taxon>
        <taxon>Insecta</taxon>
        <taxon>Pterygota</taxon>
        <taxon>Neoptera</taxon>
        <taxon>Endopterygota</taxon>
        <taxon>Coleoptera</taxon>
        <taxon>Polyphaga</taxon>
        <taxon>Scarabaeiformia</taxon>
        <taxon>Scarabaeidae</taxon>
        <taxon>Rutelinae</taxon>
        <taxon>Popillia</taxon>
    </lineage>
</organism>
<name>A0AAW1JSH9_POPJA</name>
<accession>A0AAW1JSH9</accession>
<sequence length="141" mass="15589">MACTIGIIPKGGYRWRDNQSIIATQWLIWEKKQRGINIQNAAKGQEAGQEAVICGVKVDGFCGETGQFEFHGCFWHGCPRCIVVQRNEPCHNDPSTTMAGVHAVLWYSVTSLVTTTHLPQWSGATKTPALKQNVYGKPAMK</sequence>
<evidence type="ECO:0000313" key="1">
    <source>
        <dbReference type="EMBL" id="KAK9708065.1"/>
    </source>
</evidence>
<proteinExistence type="predicted"/>
<evidence type="ECO:0000313" key="2">
    <source>
        <dbReference type="Proteomes" id="UP001458880"/>
    </source>
</evidence>
<comment type="caution">
    <text evidence="1">The sequence shown here is derived from an EMBL/GenBank/DDBJ whole genome shotgun (WGS) entry which is preliminary data.</text>
</comment>
<reference evidence="1 2" key="1">
    <citation type="journal article" date="2024" name="BMC Genomics">
        <title>De novo assembly and annotation of Popillia japonica's genome with initial clues to its potential as an invasive pest.</title>
        <authorList>
            <person name="Cucini C."/>
            <person name="Boschi S."/>
            <person name="Funari R."/>
            <person name="Cardaioli E."/>
            <person name="Iannotti N."/>
            <person name="Marturano G."/>
            <person name="Paoli F."/>
            <person name="Bruttini M."/>
            <person name="Carapelli A."/>
            <person name="Frati F."/>
            <person name="Nardi F."/>
        </authorList>
    </citation>
    <scope>NUCLEOTIDE SEQUENCE [LARGE SCALE GENOMIC DNA]</scope>
    <source>
        <strain evidence="1">DMR45628</strain>
    </source>
</reference>
<protein>
    <submittedName>
        <fullName evidence="1">Uncharacterized protein</fullName>
    </submittedName>
</protein>
<keyword evidence="2" id="KW-1185">Reference proteome</keyword>
<dbReference type="EMBL" id="JASPKY010000337">
    <property type="protein sequence ID" value="KAK9708065.1"/>
    <property type="molecule type" value="Genomic_DNA"/>
</dbReference>
<dbReference type="AlphaFoldDB" id="A0AAW1JSH9"/>
<gene>
    <name evidence="1" type="ORF">QE152_g27445</name>
</gene>